<keyword evidence="4" id="KW-1185">Reference proteome</keyword>
<dbReference type="EnsemblMetazoa" id="ASIC001634-RA">
    <property type="protein sequence ID" value="ASIC001634-PA"/>
    <property type="gene ID" value="ASIC001634"/>
</dbReference>
<evidence type="ECO:0000313" key="2">
    <source>
        <dbReference type="EMBL" id="KFB35327.1"/>
    </source>
</evidence>
<keyword evidence="2" id="KW-0670">Pyruvate</keyword>
<accession>A0A084VBI3</accession>
<dbReference type="EMBL" id="ATLV01007054">
    <property type="status" value="NOT_ANNOTATED_CDS"/>
    <property type="molecule type" value="Genomic_DNA"/>
</dbReference>
<name>A0A084VBI3_ANOSI</name>
<sequence>MKYLSALLIECQRVIPPAATCPAANTTPEGLISKERGRTGRLIRAGQGFGKRALIRALTRPPVSKRRNDLSHVEDLFGCRTGTITKPGSLKTEQQQRPSGPKLTGTIFLTPEIVRYDIEWHGISRENPTESSVPRFVRKNGDTSLPPHTNREKDLCYQRVRFTSGVRRQSKQEKFNKILIKGKQKLNKRNDRYVRDGFLRKA</sequence>
<dbReference type="AlphaFoldDB" id="A0A084VBI3"/>
<evidence type="ECO:0000256" key="1">
    <source>
        <dbReference type="SAM" id="MobiDB-lite"/>
    </source>
</evidence>
<protein>
    <submittedName>
        <fullName evidence="2 3">Pyruvate phosphate dikinase</fullName>
    </submittedName>
</protein>
<gene>
    <name evidence="2" type="ORF">ZHAS_00001634</name>
</gene>
<keyword evidence="2" id="KW-0808">Transferase</keyword>
<proteinExistence type="predicted"/>
<keyword evidence="2" id="KW-0418">Kinase</keyword>
<feature type="region of interest" description="Disordered" evidence="1">
    <location>
        <begin position="128"/>
        <end position="150"/>
    </location>
</feature>
<evidence type="ECO:0000313" key="4">
    <source>
        <dbReference type="Proteomes" id="UP000030765"/>
    </source>
</evidence>
<reference evidence="2 4" key="1">
    <citation type="journal article" date="2014" name="BMC Genomics">
        <title>Genome sequence of Anopheles sinensis provides insight into genetics basis of mosquito competence for malaria parasites.</title>
        <authorList>
            <person name="Zhou D."/>
            <person name="Zhang D."/>
            <person name="Ding G."/>
            <person name="Shi L."/>
            <person name="Hou Q."/>
            <person name="Ye Y."/>
            <person name="Xu Y."/>
            <person name="Zhou H."/>
            <person name="Xiong C."/>
            <person name="Li S."/>
            <person name="Yu J."/>
            <person name="Hong S."/>
            <person name="Yu X."/>
            <person name="Zou P."/>
            <person name="Chen C."/>
            <person name="Chang X."/>
            <person name="Wang W."/>
            <person name="Lv Y."/>
            <person name="Sun Y."/>
            <person name="Ma L."/>
            <person name="Shen B."/>
            <person name="Zhu C."/>
        </authorList>
    </citation>
    <scope>NUCLEOTIDE SEQUENCE [LARGE SCALE GENOMIC DNA]</scope>
</reference>
<dbReference type="VEuPathDB" id="VectorBase:ASIC001634"/>
<dbReference type="Proteomes" id="UP000030765">
    <property type="component" value="Unassembled WGS sequence"/>
</dbReference>
<feature type="region of interest" description="Disordered" evidence="1">
    <location>
        <begin position="85"/>
        <end position="104"/>
    </location>
</feature>
<reference evidence="3" key="2">
    <citation type="submission" date="2020-05" db="UniProtKB">
        <authorList>
            <consortium name="EnsemblMetazoa"/>
        </authorList>
    </citation>
    <scope>IDENTIFICATION</scope>
</reference>
<evidence type="ECO:0000313" key="3">
    <source>
        <dbReference type="EnsemblMetazoa" id="ASIC001634-PA"/>
    </source>
</evidence>
<dbReference type="GO" id="GO:0016301">
    <property type="term" value="F:kinase activity"/>
    <property type="evidence" value="ECO:0007669"/>
    <property type="project" value="UniProtKB-KW"/>
</dbReference>
<feature type="compositionally biased region" description="Polar residues" evidence="1">
    <location>
        <begin position="85"/>
        <end position="98"/>
    </location>
</feature>
<organism evidence="2">
    <name type="scientific">Anopheles sinensis</name>
    <name type="common">Mosquito</name>
    <dbReference type="NCBI Taxonomy" id="74873"/>
    <lineage>
        <taxon>Eukaryota</taxon>
        <taxon>Metazoa</taxon>
        <taxon>Ecdysozoa</taxon>
        <taxon>Arthropoda</taxon>
        <taxon>Hexapoda</taxon>
        <taxon>Insecta</taxon>
        <taxon>Pterygota</taxon>
        <taxon>Neoptera</taxon>
        <taxon>Endopterygota</taxon>
        <taxon>Diptera</taxon>
        <taxon>Nematocera</taxon>
        <taxon>Culicoidea</taxon>
        <taxon>Culicidae</taxon>
        <taxon>Anophelinae</taxon>
        <taxon>Anopheles</taxon>
    </lineage>
</organism>
<dbReference type="EMBL" id="KE524393">
    <property type="protein sequence ID" value="KFB35327.1"/>
    <property type="molecule type" value="Genomic_DNA"/>
</dbReference>